<sequence length="568" mass="64829">MIEGTFTSFDNAAIFYRAWNYKEGQKTMIVLHRGHEHSARLAEFAQSAPFANYNVFSFDFRGHGYTEQEVSPNFMDYVRDLDAFAHFLHDKYQIEYHDTFVVANSIAGVIASAWVHDYAVPIAGMALLAPAFSIKLYVPLAKEMIALGTKFKPDMIVTSYVKSKVLTHEKDQQVAYDSDPLITKFINGRMLVDLLDAGKRIVDDAAAITIPTIVFSAGKDYVVKNKWQQRFFHNLSSDLREFKTLKESFHGILFEKGREQVYKDIAKFMQKSFTAPKVKINLKADKFTTDEYYQMLFGLLPSVELLSYKIQKKLLGVIGPLSEGMRLGLLYGFDSGISLDYVYKNTPQGKLGFGKMMDKNYLNAIGWAGIRQRKIHLLQQIDKQIAHLQEQGLPIKILDVAGGTGNYLFDIKAKYPDAEIVVNDFKRSNIEVGEAYIKEHNLTGIRFTNYDCFDLNTYPLFQFEPNITIISGIFELFDDNDVICNTIKGISSIATNNSVIVYTGQPWHPQLKTIAFVLKSHRDTDWVMRRRSQYELDKLFAYNSVFKQNMLIDNYGIFTVSVGKIVKS</sequence>
<proteinExistence type="predicted"/>
<accession>A0A1H6V2C0</accession>
<protein>
    <submittedName>
        <fullName evidence="3">Lysophospholipase, alpha-beta hydrolase superfamily</fullName>
    </submittedName>
</protein>
<dbReference type="InterPro" id="IPR029063">
    <property type="entry name" value="SAM-dependent_MTases_sf"/>
</dbReference>
<name>A0A1H6V2C0_9FLAO</name>
<dbReference type="GeneID" id="82257261"/>
<dbReference type="Gene3D" id="3.40.50.1820">
    <property type="entry name" value="alpha/beta hydrolase"/>
    <property type="match status" value="1"/>
</dbReference>
<dbReference type="Gene3D" id="3.40.50.150">
    <property type="entry name" value="Vaccinia Virus protein VP39"/>
    <property type="match status" value="1"/>
</dbReference>
<feature type="domain" description="Serine aminopeptidase S33" evidence="1">
    <location>
        <begin position="25"/>
        <end position="256"/>
    </location>
</feature>
<dbReference type="AlphaFoldDB" id="A0A1H6V2C0"/>
<dbReference type="Proteomes" id="UP000183077">
    <property type="component" value="Unassembled WGS sequence"/>
</dbReference>
<dbReference type="CDD" id="cd02440">
    <property type="entry name" value="AdoMet_MTases"/>
    <property type="match status" value="1"/>
</dbReference>
<dbReference type="RefSeq" id="WP_074746130.1">
    <property type="nucleotide sequence ID" value="NZ_FNYS01000008.1"/>
</dbReference>
<evidence type="ECO:0000259" key="2">
    <source>
        <dbReference type="Pfam" id="PF12147"/>
    </source>
</evidence>
<dbReference type="Pfam" id="PF12147">
    <property type="entry name" value="Methyltransf_20"/>
    <property type="match status" value="1"/>
</dbReference>
<evidence type="ECO:0000313" key="3">
    <source>
        <dbReference type="EMBL" id="SEI98661.1"/>
    </source>
</evidence>
<dbReference type="InterPro" id="IPR022742">
    <property type="entry name" value="Hydrolase_4"/>
</dbReference>
<evidence type="ECO:0000259" key="1">
    <source>
        <dbReference type="Pfam" id="PF12146"/>
    </source>
</evidence>
<dbReference type="PANTHER" id="PTHR11614">
    <property type="entry name" value="PHOSPHOLIPASE-RELATED"/>
    <property type="match status" value="1"/>
</dbReference>
<dbReference type="InterPro" id="IPR029058">
    <property type="entry name" value="AB_hydrolase_fold"/>
</dbReference>
<dbReference type="InterPro" id="IPR051044">
    <property type="entry name" value="MAG_DAG_Lipase"/>
</dbReference>
<organism evidence="3 4">
    <name type="scientific">Myroides marinus</name>
    <dbReference type="NCBI Taxonomy" id="703342"/>
    <lineage>
        <taxon>Bacteria</taxon>
        <taxon>Pseudomonadati</taxon>
        <taxon>Bacteroidota</taxon>
        <taxon>Flavobacteriia</taxon>
        <taxon>Flavobacteriales</taxon>
        <taxon>Flavobacteriaceae</taxon>
        <taxon>Myroides</taxon>
    </lineage>
</organism>
<gene>
    <name evidence="3" type="ORF">SAMN04488018_108131</name>
</gene>
<keyword evidence="3" id="KW-0378">Hydrolase</keyword>
<dbReference type="EMBL" id="FNYS01000008">
    <property type="protein sequence ID" value="SEI98661.1"/>
    <property type="molecule type" value="Genomic_DNA"/>
</dbReference>
<feature type="domain" description="Methyltransferase" evidence="2">
    <location>
        <begin position="266"/>
        <end position="563"/>
    </location>
</feature>
<dbReference type="InterPro" id="IPR022744">
    <property type="entry name" value="MeTrfase_dom_put"/>
</dbReference>
<dbReference type="SUPFAM" id="SSF53474">
    <property type="entry name" value="alpha/beta-Hydrolases"/>
    <property type="match status" value="1"/>
</dbReference>
<evidence type="ECO:0000313" key="4">
    <source>
        <dbReference type="Proteomes" id="UP000183077"/>
    </source>
</evidence>
<dbReference type="GO" id="GO:0016787">
    <property type="term" value="F:hydrolase activity"/>
    <property type="evidence" value="ECO:0007669"/>
    <property type="project" value="UniProtKB-KW"/>
</dbReference>
<reference evidence="3 4" key="1">
    <citation type="submission" date="2016-10" db="EMBL/GenBank/DDBJ databases">
        <authorList>
            <person name="de Groot N.N."/>
        </authorList>
    </citation>
    <scope>NUCLEOTIDE SEQUENCE [LARGE SCALE GENOMIC DNA]</scope>
    <source>
        <strain evidence="3 4">DSM 23048</strain>
    </source>
</reference>
<dbReference type="Pfam" id="PF12146">
    <property type="entry name" value="Hydrolase_4"/>
    <property type="match status" value="1"/>
</dbReference>
<dbReference type="SUPFAM" id="SSF53335">
    <property type="entry name" value="S-adenosyl-L-methionine-dependent methyltransferases"/>
    <property type="match status" value="1"/>
</dbReference>